<protein>
    <recommendedName>
        <fullName evidence="3">SGNH hydrolase-type esterase domain-containing protein</fullName>
    </recommendedName>
</protein>
<accession>F8FIH2</accession>
<reference evidence="5" key="1">
    <citation type="submission" date="2011-06" db="EMBL/GenBank/DDBJ databases">
        <title>Complete genome sequence of Paenibacillus mucilaginosus KNP414.</title>
        <authorList>
            <person name="Wang J."/>
            <person name="Hu S."/>
            <person name="Hu X."/>
            <person name="Zhang B."/>
            <person name="Dong D."/>
            <person name="Zhang S."/>
            <person name="Zhao K."/>
            <person name="Wu D."/>
        </authorList>
    </citation>
    <scope>NUCLEOTIDE SEQUENCE [LARGE SCALE GENOMIC DNA]</scope>
    <source>
        <strain evidence="5">KNP414</strain>
    </source>
</reference>
<organism evidence="4 5">
    <name type="scientific">Paenibacillus mucilaginosus (strain KNP414)</name>
    <dbReference type="NCBI Taxonomy" id="1036673"/>
    <lineage>
        <taxon>Bacteria</taxon>
        <taxon>Bacillati</taxon>
        <taxon>Bacillota</taxon>
        <taxon>Bacilli</taxon>
        <taxon>Bacillales</taxon>
        <taxon>Paenibacillaceae</taxon>
        <taxon>Paenibacillus</taxon>
    </lineage>
</organism>
<dbReference type="KEGG" id="pms:KNP414_06192"/>
<dbReference type="EMBL" id="CP002869">
    <property type="protein sequence ID" value="AEI44715.1"/>
    <property type="molecule type" value="Genomic_DNA"/>
</dbReference>
<dbReference type="PATRIC" id="fig|1036673.3.peg.5755"/>
<keyword evidence="2" id="KW-0378">Hydrolase</keyword>
<dbReference type="CDD" id="cd01821">
    <property type="entry name" value="Rhamnogalacturan_acetylesterase_like"/>
    <property type="match status" value="1"/>
</dbReference>
<dbReference type="Gene3D" id="3.40.50.1110">
    <property type="entry name" value="SGNH hydrolase"/>
    <property type="match status" value="1"/>
</dbReference>
<gene>
    <name evidence="4" type="ordered locus">KNP414_06192</name>
</gene>
<dbReference type="RefSeq" id="WP_013919859.1">
    <property type="nucleotide sequence ID" value="NC_015690.1"/>
</dbReference>
<evidence type="ECO:0000259" key="3">
    <source>
        <dbReference type="Pfam" id="PF13472"/>
    </source>
</evidence>
<evidence type="ECO:0000256" key="2">
    <source>
        <dbReference type="ARBA" id="ARBA00022801"/>
    </source>
</evidence>
<comment type="similarity">
    <text evidence="1">Belongs to the 'GDSL' lipolytic enzyme family.</text>
</comment>
<proteinExistence type="inferred from homology"/>
<dbReference type="PANTHER" id="PTHR43695">
    <property type="entry name" value="PUTATIVE (AFU_ORTHOLOGUE AFUA_2G17250)-RELATED"/>
    <property type="match status" value="1"/>
</dbReference>
<dbReference type="PANTHER" id="PTHR43695:SF1">
    <property type="entry name" value="RHAMNOGALACTURONAN ACETYLESTERASE"/>
    <property type="match status" value="1"/>
</dbReference>
<dbReference type="InterPro" id="IPR036514">
    <property type="entry name" value="SGNH_hydro_sf"/>
</dbReference>
<dbReference type="GO" id="GO:0016787">
    <property type="term" value="F:hydrolase activity"/>
    <property type="evidence" value="ECO:0007669"/>
    <property type="project" value="UniProtKB-KW"/>
</dbReference>
<dbReference type="InterPro" id="IPR013830">
    <property type="entry name" value="SGNH_hydro"/>
</dbReference>
<dbReference type="AlphaFoldDB" id="F8FIH2"/>
<reference evidence="4 5" key="2">
    <citation type="journal article" date="2013" name="Genome Announc.">
        <title>Genome Sequence of Growth-Improving Paenibacillus mucilaginosus Strain KNP414.</title>
        <authorList>
            <person name="Lu J.J."/>
            <person name="Wang J.F."/>
            <person name="Hu X.F."/>
        </authorList>
    </citation>
    <scope>NUCLEOTIDE SEQUENCE [LARGE SCALE GENOMIC DNA]</scope>
    <source>
        <strain evidence="4 5">KNP414</strain>
    </source>
</reference>
<feature type="domain" description="SGNH hydrolase-type esterase" evidence="3">
    <location>
        <begin position="13"/>
        <end position="206"/>
    </location>
</feature>
<sequence length="233" mass="25722">MREDKRVTVYIAGDSTAANYPEDKRPMSGWGEWIASYLAEEVRVSNRARNGRSSKSFIAEGHFDLIASSIGEGDYLLVQFGHNDEKPDEKRHTDPGSTYEENLTRYIEMARSKGAHPLLLTSVERRKFNEAGELVPSHGDYPAAVQRLAEKLEVPLLDLCSRTQEAYRKLGAEASKAWFVWLEPGEHPNYPEGERDDTHFNELGAQKVAGLVAEALAASGSPLAGYLKAGAVG</sequence>
<dbReference type="Proteomes" id="UP000006620">
    <property type="component" value="Chromosome"/>
</dbReference>
<dbReference type="HOGENOM" id="CLU_065859_2_1_9"/>
<dbReference type="InterPro" id="IPR037459">
    <property type="entry name" value="RhgT-like"/>
</dbReference>
<name>F8FIH2_PAEMK</name>
<dbReference type="Pfam" id="PF13472">
    <property type="entry name" value="Lipase_GDSL_2"/>
    <property type="match status" value="1"/>
</dbReference>
<evidence type="ECO:0000313" key="4">
    <source>
        <dbReference type="EMBL" id="AEI44715.1"/>
    </source>
</evidence>
<evidence type="ECO:0000256" key="1">
    <source>
        <dbReference type="ARBA" id="ARBA00008668"/>
    </source>
</evidence>
<evidence type="ECO:0000313" key="5">
    <source>
        <dbReference type="Proteomes" id="UP000006620"/>
    </source>
</evidence>
<dbReference type="SUPFAM" id="SSF52266">
    <property type="entry name" value="SGNH hydrolase"/>
    <property type="match status" value="1"/>
</dbReference>